<evidence type="ECO:0000313" key="10">
    <source>
        <dbReference type="Proteomes" id="UP000198211"/>
    </source>
</evidence>
<evidence type="ECO:0000256" key="2">
    <source>
        <dbReference type="ARBA" id="ARBA00004613"/>
    </source>
</evidence>
<keyword evidence="5" id="KW-0732">Signal</keyword>
<keyword evidence="10" id="KW-1185">Reference proteome</keyword>
<comment type="subcellular location">
    <subcellularLocation>
        <location evidence="1">Host cell</location>
    </subcellularLocation>
    <subcellularLocation>
        <location evidence="2">Secreted</location>
    </subcellularLocation>
</comment>
<dbReference type="Pfam" id="PF18634">
    <property type="entry name" value="RXLR_WY"/>
    <property type="match status" value="1"/>
</dbReference>
<evidence type="ECO:0000256" key="6">
    <source>
        <dbReference type="ARBA" id="ARBA00023026"/>
    </source>
</evidence>
<protein>
    <submittedName>
        <fullName evidence="9">Avirulence (Avh) protein</fullName>
    </submittedName>
</protein>
<reference evidence="10" key="1">
    <citation type="submission" date="2017-03" db="EMBL/GenBank/DDBJ databases">
        <title>Phytopthora megakarya and P. palmivora, two closely related causual agents of cacao black pod achieved similar genome size and gene model numbers by different mechanisms.</title>
        <authorList>
            <person name="Ali S."/>
            <person name="Shao J."/>
            <person name="Larry D.J."/>
            <person name="Kronmiller B."/>
            <person name="Shen D."/>
            <person name="Strem M.D."/>
            <person name="Melnick R.L."/>
            <person name="Guiltinan M.J."/>
            <person name="Tyler B.M."/>
            <person name="Meinhardt L.W."/>
            <person name="Bailey B.A."/>
        </authorList>
    </citation>
    <scope>NUCLEOTIDE SEQUENCE [LARGE SCALE GENOMIC DNA]</scope>
    <source>
        <strain evidence="10">zdho120</strain>
    </source>
</reference>
<comment type="similarity">
    <text evidence="3">Belongs to the RxLR effector family.</text>
</comment>
<evidence type="ECO:0000256" key="3">
    <source>
        <dbReference type="ARBA" id="ARBA00010400"/>
    </source>
</evidence>
<accession>A0A225VEL5</accession>
<dbReference type="EMBL" id="NBNE01005633">
    <property type="protein sequence ID" value="OWZ03247.1"/>
    <property type="molecule type" value="Genomic_DNA"/>
</dbReference>
<dbReference type="Proteomes" id="UP000198211">
    <property type="component" value="Unassembled WGS sequence"/>
</dbReference>
<dbReference type="Pfam" id="PF22748">
    <property type="entry name" value="PexRD54_WY"/>
    <property type="match status" value="2"/>
</dbReference>
<evidence type="ECO:0000313" key="9">
    <source>
        <dbReference type="EMBL" id="OWZ03247.1"/>
    </source>
</evidence>
<comment type="caution">
    <text evidence="9">The sequence shown here is derived from an EMBL/GenBank/DDBJ whole genome shotgun (WGS) entry which is preliminary data.</text>
</comment>
<evidence type="ECO:0000259" key="7">
    <source>
        <dbReference type="Pfam" id="PF18634"/>
    </source>
</evidence>
<keyword evidence="4" id="KW-0964">Secreted</keyword>
<feature type="domain" description="RxLR effector PexRD54 WY" evidence="8">
    <location>
        <begin position="142"/>
        <end position="170"/>
    </location>
</feature>
<sequence>MGESDSEEKTNEYRVVTSGLSKITELMSKITLAQSLENKLWLSFQTNPKKVFKLLRLGESAGKLDDNLTFFQWLNYVNMYRDKKGEDYFSDYGLFKLLKDSRPETELLTVLQSMKRIPDMKTRAESMQLYLFEASPSSHKLLNEMWLKSRENPEDVFRILNLAKADLGVKYPEFIQKCSKPT</sequence>
<dbReference type="AlphaFoldDB" id="A0A225VEL5"/>
<name>A0A225VEL5_9STRA</name>
<feature type="domain" description="RxLR effector PexRD54 WY" evidence="8">
    <location>
        <begin position="37"/>
        <end position="77"/>
    </location>
</feature>
<gene>
    <name evidence="9" type="ORF">PHMEG_00025059</name>
</gene>
<feature type="domain" description="RXLR phytopathogen effector protein WY-domain" evidence="7">
    <location>
        <begin position="79"/>
        <end position="128"/>
    </location>
</feature>
<organism evidence="9 10">
    <name type="scientific">Phytophthora megakarya</name>
    <dbReference type="NCBI Taxonomy" id="4795"/>
    <lineage>
        <taxon>Eukaryota</taxon>
        <taxon>Sar</taxon>
        <taxon>Stramenopiles</taxon>
        <taxon>Oomycota</taxon>
        <taxon>Peronosporomycetes</taxon>
        <taxon>Peronosporales</taxon>
        <taxon>Peronosporaceae</taxon>
        <taxon>Phytophthora</taxon>
    </lineage>
</organism>
<evidence type="ECO:0000256" key="4">
    <source>
        <dbReference type="ARBA" id="ARBA00022525"/>
    </source>
</evidence>
<evidence type="ECO:0000256" key="5">
    <source>
        <dbReference type="ARBA" id="ARBA00022729"/>
    </source>
</evidence>
<dbReference type="OrthoDB" id="116396at2759"/>
<evidence type="ECO:0000256" key="1">
    <source>
        <dbReference type="ARBA" id="ARBA00004340"/>
    </source>
</evidence>
<dbReference type="GO" id="GO:0043657">
    <property type="term" value="C:host cell"/>
    <property type="evidence" value="ECO:0007669"/>
    <property type="project" value="UniProtKB-SubCell"/>
</dbReference>
<dbReference type="GO" id="GO:0005576">
    <property type="term" value="C:extracellular region"/>
    <property type="evidence" value="ECO:0007669"/>
    <property type="project" value="UniProtKB-SubCell"/>
</dbReference>
<keyword evidence="6" id="KW-0843">Virulence</keyword>
<proteinExistence type="inferred from homology"/>
<evidence type="ECO:0000259" key="8">
    <source>
        <dbReference type="Pfam" id="PF22748"/>
    </source>
</evidence>
<dbReference type="InterPro" id="IPR040786">
    <property type="entry name" value="RXLR_WY"/>
</dbReference>
<dbReference type="InterPro" id="IPR054463">
    <property type="entry name" value="PexRD54_WY"/>
</dbReference>